<comment type="subcellular location">
    <subcellularLocation>
        <location evidence="1 9">Mitochondrion inner membrane</location>
        <topology evidence="1 9">Multi-pass membrane protein</topology>
    </subcellularLocation>
</comment>
<evidence type="ECO:0000256" key="2">
    <source>
        <dbReference type="ARBA" id="ARBA00006416"/>
    </source>
</evidence>
<evidence type="ECO:0000256" key="8">
    <source>
        <dbReference type="ARBA" id="ARBA00023136"/>
    </source>
</evidence>
<comment type="caution">
    <text evidence="11">The sequence shown here is derived from an EMBL/GenBank/DDBJ whole genome shotgun (WGS) entry which is preliminary data.</text>
</comment>
<evidence type="ECO:0000256" key="1">
    <source>
        <dbReference type="ARBA" id="ARBA00004448"/>
    </source>
</evidence>
<name>A0A420IPU2_9PEZI</name>
<evidence type="ECO:0000256" key="6">
    <source>
        <dbReference type="ARBA" id="ARBA00022989"/>
    </source>
</evidence>
<keyword evidence="11" id="KW-0670">Pyruvate</keyword>
<reference evidence="11 12" key="1">
    <citation type="journal article" date="2018" name="BMC Genomics">
        <title>Comparative genome analyses reveal sequence features reflecting distinct modes of host-adaptation between dicot and monocot powdery mildew.</title>
        <authorList>
            <person name="Wu Y."/>
            <person name="Ma X."/>
            <person name="Pan Z."/>
            <person name="Kale S.D."/>
            <person name="Song Y."/>
            <person name="King H."/>
            <person name="Zhang Q."/>
            <person name="Presley C."/>
            <person name="Deng X."/>
            <person name="Wei C.I."/>
            <person name="Xiao S."/>
        </authorList>
    </citation>
    <scope>NUCLEOTIDE SEQUENCE [LARGE SCALE GENOMIC DNA]</scope>
    <source>
        <strain evidence="11">UMSG3</strain>
    </source>
</reference>
<accession>A0A420IPU2</accession>
<comment type="similarity">
    <text evidence="2 9">Belongs to the mitochondrial pyruvate carrier (MPC) (TC 2.A.105) family.</text>
</comment>
<evidence type="ECO:0000256" key="10">
    <source>
        <dbReference type="SAM" id="MobiDB-lite"/>
    </source>
</evidence>
<evidence type="ECO:0000313" key="11">
    <source>
        <dbReference type="EMBL" id="RKF76554.1"/>
    </source>
</evidence>
<dbReference type="GO" id="GO:0006850">
    <property type="term" value="P:pyruvate import into mitochondria"/>
    <property type="evidence" value="ECO:0007669"/>
    <property type="project" value="InterPro"/>
</dbReference>
<dbReference type="Pfam" id="PF03650">
    <property type="entry name" value="MPC"/>
    <property type="match status" value="1"/>
</dbReference>
<comment type="caution">
    <text evidence="9">Lacks conserved residue(s) required for the propagation of feature annotation.</text>
</comment>
<dbReference type="EMBL" id="MCBQ01007829">
    <property type="protein sequence ID" value="RKF76554.1"/>
    <property type="molecule type" value="Genomic_DNA"/>
</dbReference>
<keyword evidence="5 9" id="KW-0999">Mitochondrion inner membrane</keyword>
<feature type="transmembrane region" description="Helical" evidence="9">
    <location>
        <begin position="113"/>
        <end position="135"/>
    </location>
</feature>
<keyword evidence="7 9" id="KW-0496">Mitochondrion</keyword>
<comment type="function">
    <text evidence="9">Mediates the uptake of pyruvate into mitochondria.</text>
</comment>
<protein>
    <recommendedName>
        <fullName evidence="9">Mitochondrial pyruvate carrier</fullName>
    </recommendedName>
</protein>
<keyword evidence="6 9" id="KW-1133">Transmembrane helix</keyword>
<evidence type="ECO:0000256" key="9">
    <source>
        <dbReference type="RuleBase" id="RU363100"/>
    </source>
</evidence>
<proteinExistence type="inferred from homology"/>
<keyword evidence="8 9" id="KW-0472">Membrane</keyword>
<gene>
    <name evidence="11" type="ORF">GcM3_078010</name>
</gene>
<evidence type="ECO:0000256" key="3">
    <source>
        <dbReference type="ARBA" id="ARBA00022448"/>
    </source>
</evidence>
<keyword evidence="12" id="KW-1185">Reference proteome</keyword>
<evidence type="ECO:0000256" key="4">
    <source>
        <dbReference type="ARBA" id="ARBA00022692"/>
    </source>
</evidence>
<evidence type="ECO:0000313" key="12">
    <source>
        <dbReference type="Proteomes" id="UP000283383"/>
    </source>
</evidence>
<dbReference type="InterPro" id="IPR005336">
    <property type="entry name" value="MPC"/>
</dbReference>
<dbReference type="AlphaFoldDB" id="A0A420IPU2"/>
<dbReference type="STRING" id="62708.A0A420IPU2"/>
<evidence type="ECO:0000256" key="5">
    <source>
        <dbReference type="ARBA" id="ARBA00022792"/>
    </source>
</evidence>
<evidence type="ECO:0000256" key="7">
    <source>
        <dbReference type="ARBA" id="ARBA00023128"/>
    </source>
</evidence>
<organism evidence="11 12">
    <name type="scientific">Golovinomyces cichoracearum</name>
    <dbReference type="NCBI Taxonomy" id="62708"/>
    <lineage>
        <taxon>Eukaryota</taxon>
        <taxon>Fungi</taxon>
        <taxon>Dikarya</taxon>
        <taxon>Ascomycota</taxon>
        <taxon>Pezizomycotina</taxon>
        <taxon>Leotiomycetes</taxon>
        <taxon>Erysiphales</taxon>
        <taxon>Erysiphaceae</taxon>
        <taxon>Golovinomyces</taxon>
    </lineage>
</organism>
<dbReference type="GO" id="GO:0005743">
    <property type="term" value="C:mitochondrial inner membrane"/>
    <property type="evidence" value="ECO:0007669"/>
    <property type="project" value="UniProtKB-SubCell"/>
</dbReference>
<keyword evidence="4 9" id="KW-0812">Transmembrane</keyword>
<dbReference type="Proteomes" id="UP000283383">
    <property type="component" value="Unassembled WGS sequence"/>
</dbReference>
<feature type="region of interest" description="Disordered" evidence="10">
    <location>
        <begin position="148"/>
        <end position="169"/>
    </location>
</feature>
<keyword evidence="3 9" id="KW-0813">Transport</keyword>
<sequence length="169" mass="18698">MFHRNFSALKALRPTIRSAAAQSQCTSNSGVTRQFQRNARRWTSSVAPENNSSGWLKKMWNSPVGLKTWSIVLAGISDLYRPVEKLSLTQNLALTSTGLIWTRWCFIIKPRNILLATVNFFLGLVGIIQVTRIAANNYSKDKVTEPKLLSSSDSAGAVDITDPKADKAD</sequence>